<dbReference type="PANTHER" id="PTHR48079">
    <property type="entry name" value="PROTEIN YEEZ"/>
    <property type="match status" value="1"/>
</dbReference>
<keyword evidence="3" id="KW-1185">Reference proteome</keyword>
<evidence type="ECO:0000259" key="1">
    <source>
        <dbReference type="Pfam" id="PF01370"/>
    </source>
</evidence>
<proteinExistence type="predicted"/>
<feature type="domain" description="NAD-dependent epimerase/dehydratase" evidence="1">
    <location>
        <begin position="8"/>
        <end position="224"/>
    </location>
</feature>
<organism evidence="2 3">
    <name type="scientific">Flammeovirga yaeyamensis</name>
    <dbReference type="NCBI Taxonomy" id="367791"/>
    <lineage>
        <taxon>Bacteria</taxon>
        <taxon>Pseudomonadati</taxon>
        <taxon>Bacteroidota</taxon>
        <taxon>Cytophagia</taxon>
        <taxon>Cytophagales</taxon>
        <taxon>Flammeovirgaceae</taxon>
        <taxon>Flammeovirga</taxon>
    </lineage>
</organism>
<dbReference type="RefSeq" id="WP_169665711.1">
    <property type="nucleotide sequence ID" value="NZ_CP076132.1"/>
</dbReference>
<dbReference type="GO" id="GO:0005737">
    <property type="term" value="C:cytoplasm"/>
    <property type="evidence" value="ECO:0007669"/>
    <property type="project" value="TreeGrafter"/>
</dbReference>
<name>A0AAX1N6F0_9BACT</name>
<dbReference type="Pfam" id="PF01370">
    <property type="entry name" value="Epimerase"/>
    <property type="match status" value="1"/>
</dbReference>
<dbReference type="Gene3D" id="3.40.50.720">
    <property type="entry name" value="NAD(P)-binding Rossmann-like Domain"/>
    <property type="match status" value="1"/>
</dbReference>
<reference evidence="2 3" key="1">
    <citation type="submission" date="2021-05" db="EMBL/GenBank/DDBJ databases">
        <title>Comparative genomic studies on the polysaccharide-degrading batcterial strains of the Flammeovirga genus.</title>
        <authorList>
            <person name="Zewei F."/>
            <person name="Zheng Z."/>
            <person name="Yu L."/>
            <person name="Ruyue G."/>
            <person name="Yanhong M."/>
            <person name="Yuanyuan C."/>
            <person name="Jingyan G."/>
            <person name="Wenjun H."/>
        </authorList>
    </citation>
    <scope>NUCLEOTIDE SEQUENCE [LARGE SCALE GENOMIC DNA]</scope>
    <source>
        <strain evidence="2 3">NBRC:100898</strain>
    </source>
</reference>
<evidence type="ECO:0000313" key="3">
    <source>
        <dbReference type="Proteomes" id="UP000678679"/>
    </source>
</evidence>
<accession>A0AAX1N6F0</accession>
<dbReference type="PANTHER" id="PTHR48079:SF6">
    <property type="entry name" value="NAD(P)-BINDING DOMAIN-CONTAINING PROTEIN-RELATED"/>
    <property type="match status" value="1"/>
</dbReference>
<dbReference type="Proteomes" id="UP000678679">
    <property type="component" value="Chromosome 1"/>
</dbReference>
<evidence type="ECO:0000313" key="2">
    <source>
        <dbReference type="EMBL" id="QWG02006.1"/>
    </source>
</evidence>
<dbReference type="AlphaFoldDB" id="A0AAX1N6F0"/>
<dbReference type="InterPro" id="IPR001509">
    <property type="entry name" value="Epimerase_deHydtase"/>
</dbReference>
<dbReference type="KEGG" id="fya:KMW28_00020"/>
<protein>
    <submittedName>
        <fullName evidence="2">NAD-dependent epimerase/dehydratase family protein</fullName>
    </submittedName>
</protein>
<sequence>MQLEGKKVFITGATGFVGGYITRTLHQQKAKIIALKGRKNDTSFIEDIKDDIQWEEADILDPNTLKEALQGVDYIVHTASIVSFEKGLEELRSVNVDGTANLVNMAIEANVEKFIHISSIAALGVPEFGNEIDENSKWTGEKGVSAYGISKYNAEQEVWRGYREGLNVVVLNPSVILGVGDFSRSSLAIFQTVKKGLKYYPTGFFSSVDIRDVVDAVVKVFDEHISGERFILNAHSIPYKKALELMADGLNVAPPKKKISKKLTQLVSSFEGFISLFSGKQKKLTKDVVRTMYTQNVYKSDKAMSTLQLQFKPLEETMNWVKTHQN</sequence>
<dbReference type="GO" id="GO:0004029">
    <property type="term" value="F:aldehyde dehydrogenase (NAD+) activity"/>
    <property type="evidence" value="ECO:0007669"/>
    <property type="project" value="TreeGrafter"/>
</dbReference>
<dbReference type="InterPro" id="IPR051783">
    <property type="entry name" value="NAD(P)-dependent_oxidoreduct"/>
</dbReference>
<dbReference type="SUPFAM" id="SSF51735">
    <property type="entry name" value="NAD(P)-binding Rossmann-fold domains"/>
    <property type="match status" value="1"/>
</dbReference>
<dbReference type="EMBL" id="CP076132">
    <property type="protein sequence ID" value="QWG02006.1"/>
    <property type="molecule type" value="Genomic_DNA"/>
</dbReference>
<gene>
    <name evidence="2" type="ORF">KMW28_00020</name>
</gene>
<dbReference type="InterPro" id="IPR036291">
    <property type="entry name" value="NAD(P)-bd_dom_sf"/>
</dbReference>